<evidence type="ECO:0000259" key="7">
    <source>
        <dbReference type="PROSITE" id="PS50011"/>
    </source>
</evidence>
<dbReference type="OrthoDB" id="354826at2759"/>
<dbReference type="PROSITE" id="PS50011">
    <property type="entry name" value="PROTEIN_KINASE_DOM"/>
    <property type="match status" value="1"/>
</dbReference>
<dbReference type="AlphaFoldDB" id="A0A8S1LUQ2"/>
<keyword evidence="3 6" id="KW-0547">Nucleotide-binding</keyword>
<evidence type="ECO:0000313" key="8">
    <source>
        <dbReference type="EMBL" id="CAD8072458.1"/>
    </source>
</evidence>
<dbReference type="SMART" id="SM00220">
    <property type="entry name" value="S_TKc"/>
    <property type="match status" value="1"/>
</dbReference>
<keyword evidence="5 6" id="KW-0067">ATP-binding</keyword>
<comment type="caution">
    <text evidence="8">The sequence shown here is derived from an EMBL/GenBank/DDBJ whole genome shotgun (WGS) entry which is preliminary data.</text>
</comment>
<dbReference type="PROSITE" id="PS00107">
    <property type="entry name" value="PROTEIN_KINASE_ATP"/>
    <property type="match status" value="1"/>
</dbReference>
<dbReference type="GO" id="GO:0000045">
    <property type="term" value="P:autophagosome assembly"/>
    <property type="evidence" value="ECO:0007669"/>
    <property type="project" value="TreeGrafter"/>
</dbReference>
<gene>
    <name evidence="8" type="ORF">PSON_ATCC_30995.1.T0290175</name>
</gene>
<dbReference type="PANTHER" id="PTHR24348">
    <property type="entry name" value="SERINE/THREONINE-PROTEIN KINASE UNC-51-RELATED"/>
    <property type="match status" value="1"/>
</dbReference>
<dbReference type="GO" id="GO:0005829">
    <property type="term" value="C:cytosol"/>
    <property type="evidence" value="ECO:0007669"/>
    <property type="project" value="TreeGrafter"/>
</dbReference>
<dbReference type="GO" id="GO:0016020">
    <property type="term" value="C:membrane"/>
    <property type="evidence" value="ECO:0007669"/>
    <property type="project" value="TreeGrafter"/>
</dbReference>
<evidence type="ECO:0000256" key="1">
    <source>
        <dbReference type="ARBA" id="ARBA00011245"/>
    </source>
</evidence>
<evidence type="ECO:0000256" key="2">
    <source>
        <dbReference type="ARBA" id="ARBA00022679"/>
    </source>
</evidence>
<dbReference type="FunFam" id="1.10.510.10:FF:000571">
    <property type="entry name" value="Maternal embryonic leucine zipper kinase"/>
    <property type="match status" value="1"/>
</dbReference>
<dbReference type="GO" id="GO:0004674">
    <property type="term" value="F:protein serine/threonine kinase activity"/>
    <property type="evidence" value="ECO:0007669"/>
    <property type="project" value="InterPro"/>
</dbReference>
<feature type="domain" description="Protein kinase" evidence="7">
    <location>
        <begin position="11"/>
        <end position="257"/>
    </location>
</feature>
<proteinExistence type="predicted"/>
<dbReference type="GO" id="GO:0005524">
    <property type="term" value="F:ATP binding"/>
    <property type="evidence" value="ECO:0007669"/>
    <property type="project" value="UniProtKB-UniRule"/>
</dbReference>
<accession>A0A8S1LUQ2</accession>
<evidence type="ECO:0000256" key="3">
    <source>
        <dbReference type="ARBA" id="ARBA00022741"/>
    </source>
</evidence>
<comment type="subunit">
    <text evidence="1">Monomer.</text>
</comment>
<dbReference type="PROSITE" id="PS00108">
    <property type="entry name" value="PROTEIN_KINASE_ST"/>
    <property type="match status" value="1"/>
</dbReference>
<dbReference type="EMBL" id="CAJJDN010000029">
    <property type="protein sequence ID" value="CAD8072458.1"/>
    <property type="molecule type" value="Genomic_DNA"/>
</dbReference>
<evidence type="ECO:0000313" key="9">
    <source>
        <dbReference type="Proteomes" id="UP000692954"/>
    </source>
</evidence>
<sequence>MQTQHLEEIGVKDVIKIGEGSFGQVYKGVYDGQDVAVKIIENCFVSEISILEKIDHPNIIKLIKEFKFGNTSYLIMEYCSGGTLRDYIQMKVKEEEIIEIMRSLLSAVEYLHGQGIIHRDIKPDNILIKDKNDLSSIKLADFGLSFQYDAEIQYYQTVSHQCGTFIFMAPEQILNLSYNKTVDTWSCGIVLYMLLQNKHPYYPKYSTKTQFIQTFPNIQYDEPNDVSSLTRDFLRRLLCYDSHRRYTALQALSHPWITRRHQDSIPMGLREFTICKLLQEKMIQQIKTIMFIQYLIKLNNFNNHRNRSDSQTYSETSINQQIRPKTKLLRPLIFKNQTQFQQKEELKSKIKLSQLTALLTQQNSIQSFQLQQQHIQQQIINKISSQPTLDSPQKKYHIKHKLSVDCGNEQQMIQIVSSVSPIKGESESSKIQSPKKSFRNSQSFQRLILPQLSESTQSSISPDKMIKKESKTLVIRKSQSTLQICLKKIQQANEQCEQKTTLRQRMETYDQKNYSHRITQKANSLNSSTISPKNKLIQQIIQQQQQFILPSSYRKRL</sequence>
<evidence type="ECO:0000256" key="5">
    <source>
        <dbReference type="ARBA" id="ARBA00022840"/>
    </source>
</evidence>
<dbReference type="InterPro" id="IPR008271">
    <property type="entry name" value="Ser/Thr_kinase_AS"/>
</dbReference>
<dbReference type="GO" id="GO:0005776">
    <property type="term" value="C:autophagosome"/>
    <property type="evidence" value="ECO:0007669"/>
    <property type="project" value="TreeGrafter"/>
</dbReference>
<dbReference type="InterPro" id="IPR017441">
    <property type="entry name" value="Protein_kinase_ATP_BS"/>
</dbReference>
<organism evidence="8 9">
    <name type="scientific">Paramecium sonneborni</name>
    <dbReference type="NCBI Taxonomy" id="65129"/>
    <lineage>
        <taxon>Eukaryota</taxon>
        <taxon>Sar</taxon>
        <taxon>Alveolata</taxon>
        <taxon>Ciliophora</taxon>
        <taxon>Intramacronucleata</taxon>
        <taxon>Oligohymenophorea</taxon>
        <taxon>Peniculida</taxon>
        <taxon>Parameciidae</taxon>
        <taxon>Paramecium</taxon>
    </lineage>
</organism>
<evidence type="ECO:0000256" key="4">
    <source>
        <dbReference type="ARBA" id="ARBA00022777"/>
    </source>
</evidence>
<protein>
    <recommendedName>
        <fullName evidence="7">Protein kinase domain-containing protein</fullName>
    </recommendedName>
</protein>
<dbReference type="GO" id="GO:0000407">
    <property type="term" value="C:phagophore assembly site"/>
    <property type="evidence" value="ECO:0007669"/>
    <property type="project" value="TreeGrafter"/>
</dbReference>
<dbReference type="GO" id="GO:0010506">
    <property type="term" value="P:regulation of autophagy"/>
    <property type="evidence" value="ECO:0007669"/>
    <property type="project" value="InterPro"/>
</dbReference>
<keyword evidence="4" id="KW-0418">Kinase</keyword>
<dbReference type="InterPro" id="IPR045269">
    <property type="entry name" value="Atg1-like"/>
</dbReference>
<dbReference type="Proteomes" id="UP000692954">
    <property type="component" value="Unassembled WGS sequence"/>
</dbReference>
<keyword evidence="9" id="KW-1185">Reference proteome</keyword>
<dbReference type="InterPro" id="IPR000719">
    <property type="entry name" value="Prot_kinase_dom"/>
</dbReference>
<keyword evidence="2" id="KW-0808">Transferase</keyword>
<feature type="binding site" evidence="6">
    <location>
        <position position="38"/>
    </location>
    <ligand>
        <name>ATP</name>
        <dbReference type="ChEBI" id="CHEBI:30616"/>
    </ligand>
</feature>
<dbReference type="PANTHER" id="PTHR24348:SF22">
    <property type="entry name" value="NON-SPECIFIC SERINE_THREONINE PROTEIN KINASE"/>
    <property type="match status" value="1"/>
</dbReference>
<reference evidence="8" key="1">
    <citation type="submission" date="2021-01" db="EMBL/GenBank/DDBJ databases">
        <authorList>
            <consortium name="Genoscope - CEA"/>
            <person name="William W."/>
        </authorList>
    </citation>
    <scope>NUCLEOTIDE SEQUENCE</scope>
</reference>
<name>A0A8S1LUQ2_9CILI</name>
<evidence type="ECO:0000256" key="6">
    <source>
        <dbReference type="PROSITE-ProRule" id="PRU10141"/>
    </source>
</evidence>
<dbReference type="Pfam" id="PF00069">
    <property type="entry name" value="Pkinase"/>
    <property type="match status" value="1"/>
</dbReference>